<dbReference type="PANTHER" id="PTHR31474:SF1">
    <property type="entry name" value="EXPRESSED PROTEIN"/>
    <property type="match status" value="1"/>
</dbReference>
<reference evidence="2" key="1">
    <citation type="submission" date="2017-07" db="EMBL/GenBank/DDBJ databases">
        <title>Taro Niue Genome Assembly and Annotation.</title>
        <authorList>
            <person name="Atibalentja N."/>
            <person name="Keating K."/>
            <person name="Fields C.J."/>
        </authorList>
    </citation>
    <scope>NUCLEOTIDE SEQUENCE</scope>
    <source>
        <strain evidence="2">Niue_2</strain>
        <tissue evidence="2">Leaf</tissue>
    </source>
</reference>
<evidence type="ECO:0000313" key="2">
    <source>
        <dbReference type="EMBL" id="MQM01879.1"/>
    </source>
</evidence>
<accession>A0A843VY97</accession>
<feature type="transmembrane region" description="Helical" evidence="1">
    <location>
        <begin position="39"/>
        <end position="58"/>
    </location>
</feature>
<dbReference type="OrthoDB" id="529675at2759"/>
<dbReference type="PANTHER" id="PTHR31474">
    <property type="entry name" value="HR-LIKE LESION-INDUCER"/>
    <property type="match status" value="1"/>
</dbReference>
<dbReference type="InterPro" id="IPR008637">
    <property type="entry name" value="HR_lesion"/>
</dbReference>
<feature type="transmembrane region" description="Helical" evidence="1">
    <location>
        <begin position="95"/>
        <end position="115"/>
    </location>
</feature>
<sequence length="134" mass="14805">FNEFGDNGGPAAKAFKPKFDIALRHVHTHLGFKVPEIEIQHVIAGTIALKGLGGLLFILSSRLGASLLALYLAFVTPIVYDFYNYDSEKPQFAQLFVKFTQNLALFGALLFFLGIKCSTTRRASKKKVPKAKTN</sequence>
<keyword evidence="1" id="KW-0812">Transmembrane</keyword>
<dbReference type="Proteomes" id="UP000652761">
    <property type="component" value="Unassembled WGS sequence"/>
</dbReference>
<dbReference type="AlphaFoldDB" id="A0A843VY97"/>
<organism evidence="2 3">
    <name type="scientific">Colocasia esculenta</name>
    <name type="common">Wild taro</name>
    <name type="synonym">Arum esculentum</name>
    <dbReference type="NCBI Taxonomy" id="4460"/>
    <lineage>
        <taxon>Eukaryota</taxon>
        <taxon>Viridiplantae</taxon>
        <taxon>Streptophyta</taxon>
        <taxon>Embryophyta</taxon>
        <taxon>Tracheophyta</taxon>
        <taxon>Spermatophyta</taxon>
        <taxon>Magnoliopsida</taxon>
        <taxon>Liliopsida</taxon>
        <taxon>Araceae</taxon>
        <taxon>Aroideae</taxon>
        <taxon>Colocasieae</taxon>
        <taxon>Colocasia</taxon>
    </lineage>
</organism>
<protein>
    <submittedName>
        <fullName evidence="2">Uncharacterized protein</fullName>
    </submittedName>
</protein>
<feature type="transmembrane region" description="Helical" evidence="1">
    <location>
        <begin position="65"/>
        <end position="83"/>
    </location>
</feature>
<comment type="caution">
    <text evidence="2">The sequence shown here is derived from an EMBL/GenBank/DDBJ whole genome shotgun (WGS) entry which is preliminary data.</text>
</comment>
<keyword evidence="3" id="KW-1185">Reference proteome</keyword>
<evidence type="ECO:0000313" key="3">
    <source>
        <dbReference type="Proteomes" id="UP000652761"/>
    </source>
</evidence>
<keyword evidence="1" id="KW-0472">Membrane</keyword>
<evidence type="ECO:0000256" key="1">
    <source>
        <dbReference type="SAM" id="Phobius"/>
    </source>
</evidence>
<feature type="non-terminal residue" evidence="2">
    <location>
        <position position="1"/>
    </location>
</feature>
<proteinExistence type="predicted"/>
<name>A0A843VY97_COLES</name>
<dbReference type="Pfam" id="PF05514">
    <property type="entry name" value="HR_lesion"/>
    <property type="match status" value="1"/>
</dbReference>
<dbReference type="EMBL" id="NMUH01002751">
    <property type="protein sequence ID" value="MQM01879.1"/>
    <property type="molecule type" value="Genomic_DNA"/>
</dbReference>
<gene>
    <name evidence="2" type="ORF">Taro_034638</name>
</gene>
<keyword evidence="1" id="KW-1133">Transmembrane helix</keyword>